<feature type="compositionally biased region" description="Basic and acidic residues" evidence="1">
    <location>
        <begin position="1005"/>
        <end position="1015"/>
    </location>
</feature>
<feature type="compositionally biased region" description="Basic and acidic residues" evidence="1">
    <location>
        <begin position="631"/>
        <end position="650"/>
    </location>
</feature>
<feature type="region of interest" description="Disordered" evidence="1">
    <location>
        <begin position="631"/>
        <end position="657"/>
    </location>
</feature>
<keyword evidence="2" id="KW-0812">Transmembrane</keyword>
<feature type="region of interest" description="Disordered" evidence="1">
    <location>
        <begin position="990"/>
        <end position="1015"/>
    </location>
</feature>
<keyword evidence="3" id="KW-0732">Signal</keyword>
<dbReference type="AlphaFoldDB" id="A0A7J6QRX0"/>
<evidence type="ECO:0000256" key="2">
    <source>
        <dbReference type="SAM" id="Phobius"/>
    </source>
</evidence>
<dbReference type="EMBL" id="JABANM010028027">
    <property type="protein sequence ID" value="KAF4710376.1"/>
    <property type="molecule type" value="Genomic_DNA"/>
</dbReference>
<evidence type="ECO:0000313" key="4">
    <source>
        <dbReference type="EMBL" id="KAF4710376.1"/>
    </source>
</evidence>
<feature type="region of interest" description="Disordered" evidence="1">
    <location>
        <begin position="70"/>
        <end position="155"/>
    </location>
</feature>
<feature type="compositionally biased region" description="Polar residues" evidence="1">
    <location>
        <begin position="100"/>
        <end position="115"/>
    </location>
</feature>
<feature type="chain" id="PRO_5029834130" evidence="3">
    <location>
        <begin position="21"/>
        <end position="1015"/>
    </location>
</feature>
<feature type="signal peptide" evidence="3">
    <location>
        <begin position="1"/>
        <end position="20"/>
    </location>
</feature>
<sequence length="1015" mass="112673">MPGFLGRLLLFADLLATVRSREEKFYFSDDDDYDSTDADTSLDEPASAAAVADPDGLGYKVGSHFHLNLEDNLKTTRPPPPPTTARLPEYPSWRAGDTPIETTTGDLSWGATPSSALFDVDTGDSDVKERSSIRPETSPHAESSSTTTMTSTTTTTAITTKPTYTPASRIQETSTSLDMDCPDGYEARGLWVLINDPTRGYRKGKHESIAAVSLICDDHLEQLKSSPSTPKASSQQQWTRLACMDRPDGQRVVMSAISTAAESESSEEPLMELRLQCSDGITVYGYAPTESRRMWREGEPCKEGMTAKGVRMAMKDGEMMSISTQCATACTRHDCGFQELRGSSSADRFTSVCGWRPNCHCDCGATSFVATSQSLSRIPLPSVPAAVAETASAPLFPPQPSLMSQQIQQQTEVAQQANLQAIDEQRISQIERQENKLDAGMGELTATLDLSRKNLTSIKGALTEGLKQNAKTIMSLVGDIASLIGTAIPTPSKDEDPMAILNRAEEMLRQQVVTARANGSFPPVPPQEQEKVKALSDAVSNIIRAETLNRNRIDQLSKAFESLHTELSEAGHLKDNHLVADSDYVSLLSADLNSVREGMDEDINSLHHISDVQARSMQALRSSLRALSKKVDSMVDKEEKDTEENSNKEETDAEEVDEELTARLESLEAKVRFLQNPANHHIFNPEDRVEEEKIGLIEKQLRTMVQRTSASTIRAHVDDAIEESKQAYGSTALFTPPGYVAIAGLLLALAAVGMGYFGFERSDKQLQDITYLNEQVSEIIQRIWPEGEEEYYGEEAAEEYAEEEQDVGEVAQISRSPMTIPRSRAERQLMKDRDAVEKQRLRNRTGGYHRYEPFDSVTGVAEGCPADARPVERFVTTSDLGQDLNRAEHEAFVRRRAECAESLRKERFDREAERWSAIEKNEQEEKERQQRLQADPILGRKNTSGQAYDIVGLGYHDTEEGRRLKYHDELIKWRGKLRANHLAARNHLGFNPITGESSFQLQHPRKPEPDSAKGE</sequence>
<dbReference type="Proteomes" id="UP000574390">
    <property type="component" value="Unassembled WGS sequence"/>
</dbReference>
<proteinExistence type="predicted"/>
<gene>
    <name evidence="4" type="ORF">FOZ62_005821</name>
</gene>
<comment type="caution">
    <text evidence="4">The sequence shown here is derived from an EMBL/GenBank/DDBJ whole genome shotgun (WGS) entry which is preliminary data.</text>
</comment>
<feature type="compositionally biased region" description="Basic and acidic residues" evidence="1">
    <location>
        <begin position="125"/>
        <end position="139"/>
    </location>
</feature>
<protein>
    <submittedName>
        <fullName evidence="4">Uncharacterized protein</fullName>
    </submittedName>
</protein>
<feature type="compositionally biased region" description="Low complexity" evidence="1">
    <location>
        <begin position="143"/>
        <end position="155"/>
    </location>
</feature>
<evidence type="ECO:0000313" key="5">
    <source>
        <dbReference type="Proteomes" id="UP000574390"/>
    </source>
</evidence>
<keyword evidence="2" id="KW-0472">Membrane</keyword>
<feature type="transmembrane region" description="Helical" evidence="2">
    <location>
        <begin position="738"/>
        <end position="759"/>
    </location>
</feature>
<organism evidence="4 5">
    <name type="scientific">Perkinsus olseni</name>
    <name type="common">Perkinsus atlanticus</name>
    <dbReference type="NCBI Taxonomy" id="32597"/>
    <lineage>
        <taxon>Eukaryota</taxon>
        <taxon>Sar</taxon>
        <taxon>Alveolata</taxon>
        <taxon>Perkinsozoa</taxon>
        <taxon>Perkinsea</taxon>
        <taxon>Perkinsida</taxon>
        <taxon>Perkinsidae</taxon>
        <taxon>Perkinsus</taxon>
    </lineage>
</organism>
<evidence type="ECO:0000256" key="3">
    <source>
        <dbReference type="SAM" id="SignalP"/>
    </source>
</evidence>
<keyword evidence="2" id="KW-1133">Transmembrane helix</keyword>
<evidence type="ECO:0000256" key="1">
    <source>
        <dbReference type="SAM" id="MobiDB-lite"/>
    </source>
</evidence>
<accession>A0A7J6QRX0</accession>
<name>A0A7J6QRX0_PEROL</name>
<reference evidence="4 5" key="1">
    <citation type="submission" date="2020-04" db="EMBL/GenBank/DDBJ databases">
        <title>Perkinsus olseni comparative genomics.</title>
        <authorList>
            <person name="Bogema D.R."/>
        </authorList>
    </citation>
    <scope>NUCLEOTIDE SEQUENCE [LARGE SCALE GENOMIC DNA]</scope>
    <source>
        <strain evidence="4">ATCC PRA-205</strain>
    </source>
</reference>